<dbReference type="Proteomes" id="UP000296352">
    <property type="component" value="Chromosome"/>
</dbReference>
<dbReference type="KEGG" id="cee:CENDO_03830"/>
<dbReference type="EMBL" id="CP039247">
    <property type="protein sequence ID" value="QCB28059.1"/>
    <property type="molecule type" value="Genomic_DNA"/>
</dbReference>
<dbReference type="InterPro" id="IPR011044">
    <property type="entry name" value="Quino_amine_DH_bsu"/>
</dbReference>
<name>A0A4P7QEW9_9CORY</name>
<feature type="region of interest" description="Disordered" evidence="1">
    <location>
        <begin position="25"/>
        <end position="60"/>
    </location>
</feature>
<gene>
    <name evidence="3" type="ORF">CENDO_03830</name>
</gene>
<dbReference type="AlphaFoldDB" id="A0A4P7QEW9"/>
<dbReference type="PROSITE" id="PS51257">
    <property type="entry name" value="PROKAR_LIPOPROTEIN"/>
    <property type="match status" value="1"/>
</dbReference>
<keyword evidence="4" id="KW-1185">Reference proteome</keyword>
<evidence type="ECO:0000313" key="4">
    <source>
        <dbReference type="Proteomes" id="UP000296352"/>
    </source>
</evidence>
<proteinExistence type="predicted"/>
<evidence type="ECO:0000313" key="3">
    <source>
        <dbReference type="EMBL" id="QCB28059.1"/>
    </source>
</evidence>
<feature type="signal peptide" evidence="2">
    <location>
        <begin position="1"/>
        <end position="25"/>
    </location>
</feature>
<keyword evidence="2" id="KW-0732">Signal</keyword>
<evidence type="ECO:0000256" key="1">
    <source>
        <dbReference type="SAM" id="MobiDB-lite"/>
    </source>
</evidence>
<evidence type="ECO:0008006" key="5">
    <source>
        <dbReference type="Google" id="ProtNLM"/>
    </source>
</evidence>
<reference evidence="3 4" key="1">
    <citation type="submission" date="2019-04" db="EMBL/GenBank/DDBJ databases">
        <title>Corynebacterium endometrii sp. nov., isolated from the uterus of a cow with endometritis.</title>
        <authorList>
            <person name="Ballas P."/>
            <person name="Ruckert C."/>
            <person name="Wagener K."/>
            <person name="Drillich M."/>
            <person name="Kaempfer P."/>
            <person name="Busse H.-J."/>
            <person name="Ehling-Schulz M."/>
        </authorList>
    </citation>
    <scope>NUCLEOTIDE SEQUENCE [LARGE SCALE GENOMIC DNA]</scope>
    <source>
        <strain evidence="3 4">LMM-1653</strain>
    </source>
</reference>
<feature type="compositionally biased region" description="Polar residues" evidence="1">
    <location>
        <begin position="32"/>
        <end position="49"/>
    </location>
</feature>
<feature type="chain" id="PRO_5020725844" description="Secreted protein" evidence="2">
    <location>
        <begin position="26"/>
        <end position="429"/>
    </location>
</feature>
<sequence precursor="true">MSRKLIKTIVTIGAAGILATACSPAAEEPGDQTPSTEATASPAESTEQGQHGEEKAGEVEVASLPARVLIAYEEGGLLTLDAKTGEVLGDDAKEGFLRLAGAGDGRHAMVINGDKFEAYDLGLITTPHGDHEHYYTADPRPTDVEFDAPKAGHVVTHDGLTALFSDGDGTIQIYESAETGEPSNVRTINTGEAHHGVAVPFADGSVVHTVGNEDERFTIRHIDEAGETLAETTDCRNVHGEAAAADGRLVFGCEDGPVIFDGKEFTKVDVSSYAGEGGYQRSGNLAGSEESEWVLGDNKTEEDAEFERPTSVAFINSATGEAKEIELGSSYWFRSLARGPQGEGLVLTYDGNLNVIDPESGEVTKKIKAIEPWEEKEKWQLPGPILKSDNGYAYVTDAENKELVVIDLLSDAEPVRHKLDVTPVEMTVE</sequence>
<organism evidence="3 4">
    <name type="scientific">Corynebacterium endometrii</name>
    <dbReference type="NCBI Taxonomy" id="2488819"/>
    <lineage>
        <taxon>Bacteria</taxon>
        <taxon>Bacillati</taxon>
        <taxon>Actinomycetota</taxon>
        <taxon>Actinomycetes</taxon>
        <taxon>Mycobacteriales</taxon>
        <taxon>Corynebacteriaceae</taxon>
        <taxon>Corynebacterium</taxon>
    </lineage>
</organism>
<dbReference type="InterPro" id="IPR015943">
    <property type="entry name" value="WD40/YVTN_repeat-like_dom_sf"/>
</dbReference>
<accession>A0A4P7QEW9</accession>
<dbReference type="OrthoDB" id="3250815at2"/>
<dbReference type="Gene3D" id="2.130.10.10">
    <property type="entry name" value="YVTN repeat-like/Quinoprotein amine dehydrogenase"/>
    <property type="match status" value="1"/>
</dbReference>
<protein>
    <recommendedName>
        <fullName evidence="5">Secreted protein</fullName>
    </recommendedName>
</protein>
<dbReference type="RefSeq" id="WP_136140849.1">
    <property type="nucleotide sequence ID" value="NZ_CP039247.1"/>
</dbReference>
<dbReference type="SUPFAM" id="SSF50969">
    <property type="entry name" value="YVTN repeat-like/Quinoprotein amine dehydrogenase"/>
    <property type="match status" value="1"/>
</dbReference>
<evidence type="ECO:0000256" key="2">
    <source>
        <dbReference type="SAM" id="SignalP"/>
    </source>
</evidence>